<dbReference type="SUPFAM" id="SSF54211">
    <property type="entry name" value="Ribosomal protein S5 domain 2-like"/>
    <property type="match status" value="1"/>
</dbReference>
<evidence type="ECO:0000313" key="5">
    <source>
        <dbReference type="EMBL" id="KAK8970646.1"/>
    </source>
</evidence>
<keyword evidence="6" id="KW-1185">Reference proteome</keyword>
<evidence type="ECO:0000256" key="1">
    <source>
        <dbReference type="ARBA" id="ARBA00005251"/>
    </source>
</evidence>
<accession>A0ABR2N328</accession>
<evidence type="ECO:0000256" key="2">
    <source>
        <dbReference type="ARBA" id="ARBA00022980"/>
    </source>
</evidence>
<dbReference type="InterPro" id="IPR020568">
    <property type="entry name" value="Ribosomal_Su5_D2-typ_SF"/>
</dbReference>
<dbReference type="InterPro" id="IPR023035">
    <property type="entry name" value="Ribosomal_uS9_bac/plastid"/>
</dbReference>
<comment type="similarity">
    <text evidence="1 4">Belongs to the universal ribosomal protein uS9 family.</text>
</comment>
<protein>
    <recommendedName>
        <fullName evidence="7">30S ribosomal protein S9, chloroplastic</fullName>
    </recommendedName>
</protein>
<dbReference type="Pfam" id="PF00380">
    <property type="entry name" value="Ribosomal_S9"/>
    <property type="match status" value="1"/>
</dbReference>
<dbReference type="PANTHER" id="PTHR21569">
    <property type="entry name" value="RIBOSOMAL PROTEIN S9"/>
    <property type="match status" value="1"/>
</dbReference>
<sequence>MERRFLDIVSGHGNLLANKGGLGAGGRFTAVGASSRRRRVRSSSPGRRWRLVKVLVVEAGPGGDPWNQRRSGGQAGIAESLLASSADCAKFYIVKGAPQARLSLKVHCAQKSASLCAFFEPLDHRRRAWAKARIWSRMNNSTSTMGERAEALTYGRNPYLFGDGEWLEKLGWPVGRKLSLKFYGPYQILEREDQVLEHKIFDLICRTPGPDRAFGDLIAASGITEDMIDSLILLRDVRGIKGLPPLTEIEDKAIEKLNATSSRAEVERKKQEEIANARVRKVDGKGRAYGTGRRKCSVARVWVQPGDGKFTINEKEFDSYFPIIDHRADLLRPFTVTNTLGLWDVTCTVKGGGVSGQVGAVRLGISRALQSWEPGLRPFLKAAGFITRDPRVVERKKPGKAKARKSFQWVKR</sequence>
<gene>
    <name evidence="5" type="ORF">KSP40_PGU016442</name>
</gene>
<dbReference type="Proteomes" id="UP001412067">
    <property type="component" value="Unassembled WGS sequence"/>
</dbReference>
<evidence type="ECO:0008006" key="7">
    <source>
        <dbReference type="Google" id="ProtNLM"/>
    </source>
</evidence>
<evidence type="ECO:0000256" key="4">
    <source>
        <dbReference type="RuleBase" id="RU003815"/>
    </source>
</evidence>
<name>A0ABR2N328_9ASPA</name>
<keyword evidence="3 4" id="KW-0687">Ribonucleoprotein</keyword>
<evidence type="ECO:0000313" key="6">
    <source>
        <dbReference type="Proteomes" id="UP001412067"/>
    </source>
</evidence>
<dbReference type="HAMAP" id="MF_00532_B">
    <property type="entry name" value="Ribosomal_uS9_B"/>
    <property type="match status" value="1"/>
</dbReference>
<dbReference type="PANTHER" id="PTHR21569:SF1">
    <property type="entry name" value="SMALL RIBOSOMAL SUBUNIT PROTEIN US9M"/>
    <property type="match status" value="1"/>
</dbReference>
<organism evidence="5 6">
    <name type="scientific">Platanthera guangdongensis</name>
    <dbReference type="NCBI Taxonomy" id="2320717"/>
    <lineage>
        <taxon>Eukaryota</taxon>
        <taxon>Viridiplantae</taxon>
        <taxon>Streptophyta</taxon>
        <taxon>Embryophyta</taxon>
        <taxon>Tracheophyta</taxon>
        <taxon>Spermatophyta</taxon>
        <taxon>Magnoliopsida</taxon>
        <taxon>Liliopsida</taxon>
        <taxon>Asparagales</taxon>
        <taxon>Orchidaceae</taxon>
        <taxon>Orchidoideae</taxon>
        <taxon>Orchideae</taxon>
        <taxon>Orchidinae</taxon>
        <taxon>Platanthera</taxon>
    </lineage>
</organism>
<evidence type="ECO:0000256" key="3">
    <source>
        <dbReference type="ARBA" id="ARBA00023274"/>
    </source>
</evidence>
<reference evidence="5 6" key="1">
    <citation type="journal article" date="2022" name="Nat. Plants">
        <title>Genomes of leafy and leafless Platanthera orchids illuminate the evolution of mycoheterotrophy.</title>
        <authorList>
            <person name="Li M.H."/>
            <person name="Liu K.W."/>
            <person name="Li Z."/>
            <person name="Lu H.C."/>
            <person name="Ye Q.L."/>
            <person name="Zhang D."/>
            <person name="Wang J.Y."/>
            <person name="Li Y.F."/>
            <person name="Zhong Z.M."/>
            <person name="Liu X."/>
            <person name="Yu X."/>
            <person name="Liu D.K."/>
            <person name="Tu X.D."/>
            <person name="Liu B."/>
            <person name="Hao Y."/>
            <person name="Liao X.Y."/>
            <person name="Jiang Y.T."/>
            <person name="Sun W.H."/>
            <person name="Chen J."/>
            <person name="Chen Y.Q."/>
            <person name="Ai Y."/>
            <person name="Zhai J.W."/>
            <person name="Wu S.S."/>
            <person name="Zhou Z."/>
            <person name="Hsiao Y.Y."/>
            <person name="Wu W.L."/>
            <person name="Chen Y.Y."/>
            <person name="Lin Y.F."/>
            <person name="Hsu J.L."/>
            <person name="Li C.Y."/>
            <person name="Wang Z.W."/>
            <person name="Zhao X."/>
            <person name="Zhong W.Y."/>
            <person name="Ma X.K."/>
            <person name="Ma L."/>
            <person name="Huang J."/>
            <person name="Chen G.Z."/>
            <person name="Huang M.Z."/>
            <person name="Huang L."/>
            <person name="Peng D.H."/>
            <person name="Luo Y.B."/>
            <person name="Zou S.Q."/>
            <person name="Chen S.P."/>
            <person name="Lan S."/>
            <person name="Tsai W.C."/>
            <person name="Van de Peer Y."/>
            <person name="Liu Z.J."/>
        </authorList>
    </citation>
    <scope>NUCLEOTIDE SEQUENCE [LARGE SCALE GENOMIC DNA]</scope>
    <source>
        <strain evidence="5">Lor288</strain>
    </source>
</reference>
<dbReference type="NCBIfam" id="NF001099">
    <property type="entry name" value="PRK00132.1"/>
    <property type="match status" value="1"/>
</dbReference>
<keyword evidence="2 4" id="KW-0689">Ribosomal protein</keyword>
<dbReference type="InterPro" id="IPR020574">
    <property type="entry name" value="Ribosomal_uS9_CS"/>
</dbReference>
<proteinExistence type="inferred from homology"/>
<dbReference type="EMBL" id="JBBWWR010000001">
    <property type="protein sequence ID" value="KAK8970646.1"/>
    <property type="molecule type" value="Genomic_DNA"/>
</dbReference>
<dbReference type="InterPro" id="IPR000754">
    <property type="entry name" value="Ribosomal_uS9"/>
</dbReference>
<dbReference type="InterPro" id="IPR014721">
    <property type="entry name" value="Ribsml_uS5_D2-typ_fold_subgr"/>
</dbReference>
<comment type="caution">
    <text evidence="5">The sequence shown here is derived from an EMBL/GenBank/DDBJ whole genome shotgun (WGS) entry which is preliminary data.</text>
</comment>
<dbReference type="Gene3D" id="3.30.230.10">
    <property type="match status" value="1"/>
</dbReference>
<dbReference type="PROSITE" id="PS00360">
    <property type="entry name" value="RIBOSOMAL_S9"/>
    <property type="match status" value="1"/>
</dbReference>